<dbReference type="Proteomes" id="UP000515955">
    <property type="component" value="Chromosome"/>
</dbReference>
<proteinExistence type="predicted"/>
<dbReference type="Pfam" id="PF10099">
    <property type="entry name" value="RskA_C"/>
    <property type="match status" value="1"/>
</dbReference>
<dbReference type="EMBL" id="CP060717">
    <property type="protein sequence ID" value="QNN66155.1"/>
    <property type="molecule type" value="Genomic_DNA"/>
</dbReference>
<organism evidence="3 4">
    <name type="scientific">Sphingomonas rhizophila</name>
    <dbReference type="NCBI Taxonomy" id="2071607"/>
    <lineage>
        <taxon>Bacteria</taxon>
        <taxon>Pseudomonadati</taxon>
        <taxon>Pseudomonadota</taxon>
        <taxon>Alphaproteobacteria</taxon>
        <taxon>Sphingomonadales</taxon>
        <taxon>Sphingomonadaceae</taxon>
        <taxon>Sphingomonas</taxon>
    </lineage>
</organism>
<keyword evidence="4" id="KW-1185">Reference proteome</keyword>
<feature type="domain" description="Anti-sigma K factor RskA C-terminal" evidence="2">
    <location>
        <begin position="140"/>
        <end position="245"/>
    </location>
</feature>
<evidence type="ECO:0000313" key="4">
    <source>
        <dbReference type="Proteomes" id="UP000515955"/>
    </source>
</evidence>
<feature type="region of interest" description="Disordered" evidence="1">
    <location>
        <begin position="77"/>
        <end position="98"/>
    </location>
</feature>
<evidence type="ECO:0000259" key="2">
    <source>
        <dbReference type="Pfam" id="PF10099"/>
    </source>
</evidence>
<evidence type="ECO:0000256" key="1">
    <source>
        <dbReference type="SAM" id="MobiDB-lite"/>
    </source>
</evidence>
<feature type="region of interest" description="Disordered" evidence="1">
    <location>
        <begin position="231"/>
        <end position="255"/>
    </location>
</feature>
<dbReference type="GO" id="GO:0005886">
    <property type="term" value="C:plasma membrane"/>
    <property type="evidence" value="ECO:0007669"/>
    <property type="project" value="InterPro"/>
</dbReference>
<dbReference type="KEGG" id="srhi:H9L12_03000"/>
<evidence type="ECO:0000313" key="3">
    <source>
        <dbReference type="EMBL" id="QNN66155.1"/>
    </source>
</evidence>
<dbReference type="AlphaFoldDB" id="A0A7G9SE80"/>
<feature type="region of interest" description="Disordered" evidence="1">
    <location>
        <begin position="1"/>
        <end position="37"/>
    </location>
</feature>
<reference evidence="3 4" key="1">
    <citation type="submission" date="2020-08" db="EMBL/GenBank/DDBJ databases">
        <title>Genome sequence of Sphingomonas rhizophila KACC 19189T.</title>
        <authorList>
            <person name="Hyun D.-W."/>
            <person name="Bae J.-W."/>
        </authorList>
    </citation>
    <scope>NUCLEOTIDE SEQUENCE [LARGE SCALE GENOMIC DNA]</scope>
    <source>
        <strain evidence="3 4">KACC 19189</strain>
    </source>
</reference>
<name>A0A7G9SE80_9SPHN</name>
<gene>
    <name evidence="3" type="ORF">H9L12_03000</name>
</gene>
<sequence>MDERRRVPCRRRARPEGRGACPWAGRRQRRGGRPASGGVRCGFRAANRALAGALCAAVRRRRGGRATGRGIWPDRAGVAAASGRGGGREQRQRASPKAGAVALFGGVPRRGRGGAGPGAVGASAGHARAGIFAGDCRTGGPEKPVMVAAIAGEDKIVRMVATYDPASRHLVVADAAPVPTPSGRSHELWMIPAGGKPVSMGVMPSGKPMVATIEPAKATAFVDGLTLAVSDEPAGGSPTGQPTGDMLASGALTNS</sequence>
<protein>
    <submittedName>
        <fullName evidence="3">Anti-sigma factor</fullName>
    </submittedName>
</protein>
<accession>A0A7G9SE80</accession>
<dbReference type="InterPro" id="IPR018764">
    <property type="entry name" value="RskA_C"/>
</dbReference>